<dbReference type="SMART" id="SM00382">
    <property type="entry name" value="AAA"/>
    <property type="match status" value="1"/>
</dbReference>
<keyword evidence="3" id="KW-0547">Nucleotide-binding</keyword>
<dbReference type="GO" id="GO:0005524">
    <property type="term" value="F:ATP binding"/>
    <property type="evidence" value="ECO:0007669"/>
    <property type="project" value="UniProtKB-KW"/>
</dbReference>
<evidence type="ECO:0000256" key="6">
    <source>
        <dbReference type="ARBA" id="ARBA00023251"/>
    </source>
</evidence>
<evidence type="ECO:0000256" key="4">
    <source>
        <dbReference type="ARBA" id="ARBA00022748"/>
    </source>
</evidence>
<dbReference type="KEGG" id="atq:GH723_05085"/>
<dbReference type="GO" id="GO:0016887">
    <property type="term" value="F:ATP hydrolysis activity"/>
    <property type="evidence" value="ECO:0007669"/>
    <property type="project" value="InterPro"/>
</dbReference>
<evidence type="ECO:0000256" key="3">
    <source>
        <dbReference type="ARBA" id="ARBA00022741"/>
    </source>
</evidence>
<dbReference type="PANTHER" id="PTHR42711:SF16">
    <property type="entry name" value="ABC TRANSPORTER ATP-BINDING PROTEIN"/>
    <property type="match status" value="1"/>
</dbReference>
<dbReference type="InterPro" id="IPR003593">
    <property type="entry name" value="AAA+_ATPase"/>
</dbReference>
<dbReference type="GO" id="GO:0046677">
    <property type="term" value="P:response to antibiotic"/>
    <property type="evidence" value="ECO:0007669"/>
    <property type="project" value="UniProtKB-KW"/>
</dbReference>
<proteinExistence type="predicted"/>
<keyword evidence="9" id="KW-1185">Reference proteome</keyword>
<evidence type="ECO:0000256" key="2">
    <source>
        <dbReference type="ARBA" id="ARBA00022448"/>
    </source>
</evidence>
<keyword evidence="4" id="KW-0201">Cytochrome c-type biogenesis</keyword>
<dbReference type="GO" id="GO:0005886">
    <property type="term" value="C:plasma membrane"/>
    <property type="evidence" value="ECO:0007669"/>
    <property type="project" value="UniProtKB-SubCell"/>
</dbReference>
<gene>
    <name evidence="8" type="primary">ccmA</name>
    <name evidence="8" type="ORF">GH723_05085</name>
</gene>
<evidence type="ECO:0000259" key="7">
    <source>
        <dbReference type="PROSITE" id="PS50893"/>
    </source>
</evidence>
<feature type="domain" description="ABC transporter" evidence="7">
    <location>
        <begin position="5"/>
        <end position="226"/>
    </location>
</feature>
<dbReference type="PANTHER" id="PTHR42711">
    <property type="entry name" value="ABC TRANSPORTER ATP-BINDING PROTEIN"/>
    <property type="match status" value="1"/>
</dbReference>
<dbReference type="InterPro" id="IPR005895">
    <property type="entry name" value="ABC_transptr_haem_export_CcmA"/>
</dbReference>
<dbReference type="Pfam" id="PF00005">
    <property type="entry name" value="ABC_tran"/>
    <property type="match status" value="1"/>
</dbReference>
<name>A0A5Q2RCF8_9ACTN</name>
<dbReference type="SUPFAM" id="SSF52540">
    <property type="entry name" value="P-loop containing nucleoside triphosphate hydrolases"/>
    <property type="match status" value="1"/>
</dbReference>
<organism evidence="8 9">
    <name type="scientific">Actinomarinicola tropica</name>
    <dbReference type="NCBI Taxonomy" id="2789776"/>
    <lineage>
        <taxon>Bacteria</taxon>
        <taxon>Bacillati</taxon>
        <taxon>Actinomycetota</taxon>
        <taxon>Acidimicrobiia</taxon>
        <taxon>Acidimicrobiales</taxon>
        <taxon>Iamiaceae</taxon>
        <taxon>Actinomarinicola</taxon>
    </lineage>
</organism>
<dbReference type="InterPro" id="IPR050763">
    <property type="entry name" value="ABC_transporter_ATP-binding"/>
</dbReference>
<dbReference type="Gene3D" id="3.40.50.300">
    <property type="entry name" value="P-loop containing nucleotide triphosphate hydrolases"/>
    <property type="match status" value="1"/>
</dbReference>
<dbReference type="AlphaFoldDB" id="A0A5Q2RCF8"/>
<keyword evidence="6" id="KW-0046">Antibiotic resistance</keyword>
<keyword evidence="5 8" id="KW-0067">ATP-binding</keyword>
<reference evidence="8 9" key="1">
    <citation type="submission" date="2019-11" db="EMBL/GenBank/DDBJ databases">
        <authorList>
            <person name="He Y."/>
        </authorList>
    </citation>
    <scope>NUCLEOTIDE SEQUENCE [LARGE SCALE GENOMIC DNA]</scope>
    <source>
        <strain evidence="8 9">SCSIO 58843</strain>
    </source>
</reference>
<dbReference type="GO" id="GO:0017004">
    <property type="term" value="P:cytochrome complex assembly"/>
    <property type="evidence" value="ECO:0007669"/>
    <property type="project" value="UniProtKB-KW"/>
</dbReference>
<dbReference type="EMBL" id="CP045851">
    <property type="protein sequence ID" value="QGG94528.1"/>
    <property type="molecule type" value="Genomic_DNA"/>
</dbReference>
<dbReference type="NCBIfam" id="TIGR01189">
    <property type="entry name" value="ccmA"/>
    <property type="match status" value="1"/>
</dbReference>
<comment type="subcellular location">
    <subcellularLocation>
        <location evidence="1">Cell membrane</location>
        <topology evidence="1">Peripheral membrane protein</topology>
    </subcellularLocation>
</comment>
<accession>A0A5Q2RCF8</accession>
<dbReference type="CDD" id="cd03230">
    <property type="entry name" value="ABC_DR_subfamily_A"/>
    <property type="match status" value="1"/>
</dbReference>
<dbReference type="PROSITE" id="PS50893">
    <property type="entry name" value="ABC_TRANSPORTER_2"/>
    <property type="match status" value="1"/>
</dbReference>
<dbReference type="RefSeq" id="WP_153758634.1">
    <property type="nucleotide sequence ID" value="NZ_CP045851.1"/>
</dbReference>
<keyword evidence="2" id="KW-0813">Transport</keyword>
<dbReference type="InterPro" id="IPR027417">
    <property type="entry name" value="P-loop_NTPase"/>
</dbReference>
<dbReference type="GO" id="GO:0022857">
    <property type="term" value="F:transmembrane transporter activity"/>
    <property type="evidence" value="ECO:0007669"/>
    <property type="project" value="InterPro"/>
</dbReference>
<sequence>MEPVIHLRGAVCLLGRFPALAGVDLTVERGEIVMLQGPNGAGKTTLLRLCAGLQTVASGEARVLGVDLAADPTPVRVRVGLLAHATFLYDDLTVTDNVEFWTAAARADVGDARRAMQRLGLGGRLADVKVSRLSTGQRRRVALAVLVARRPELWLLDEPHAGLDSEGRDLIDALVVEAADAGATVLLASHELDRAVRLAPRHVTITGGTIAADDRPGLTVEADRAP</sequence>
<protein>
    <submittedName>
        <fullName evidence="8">Heme ABC exporter ATP-binding protein CcmA</fullName>
    </submittedName>
</protein>
<evidence type="ECO:0000313" key="8">
    <source>
        <dbReference type="EMBL" id="QGG94528.1"/>
    </source>
</evidence>
<evidence type="ECO:0000313" key="9">
    <source>
        <dbReference type="Proteomes" id="UP000334019"/>
    </source>
</evidence>
<dbReference type="InterPro" id="IPR003439">
    <property type="entry name" value="ABC_transporter-like_ATP-bd"/>
</dbReference>
<dbReference type="Proteomes" id="UP000334019">
    <property type="component" value="Chromosome"/>
</dbReference>
<evidence type="ECO:0000256" key="1">
    <source>
        <dbReference type="ARBA" id="ARBA00004202"/>
    </source>
</evidence>
<evidence type="ECO:0000256" key="5">
    <source>
        <dbReference type="ARBA" id="ARBA00022840"/>
    </source>
</evidence>